<proteinExistence type="predicted"/>
<keyword evidence="1" id="KW-0614">Plasmid</keyword>
<reference evidence="1" key="1">
    <citation type="submission" date="2009-08" db="EMBL/GenBank/DDBJ databases">
        <authorList>
            <person name="Gill J."/>
            <person name="Borman J."/>
            <person name="Shetty J."/>
            <person name="Hostetler J."/>
            <person name="Durkin S."/>
            <person name="Montgomery B."/>
        </authorList>
    </citation>
    <scope>NUCLEOTIDE SEQUENCE</scope>
    <source>
        <strain evidence="1">5753c</strain>
        <plasmid evidence="1">p5753cB</plasmid>
    </source>
</reference>
<gene>
    <name evidence="1" type="ORF">SAP083B_036</name>
</gene>
<dbReference type="EMBL" id="GQ900487">
    <property type="protein sequence ID" value="ADA62734.1"/>
    <property type="molecule type" value="Genomic_DNA"/>
</dbReference>
<name>D2JET6_ENTFC</name>
<reference evidence="1" key="2">
    <citation type="submission" date="2009-12" db="EMBL/GenBank/DDBJ databases">
        <authorList>
            <person name="Summers A.O."/>
            <person name="Shearer J."/>
            <person name="Wireman J."/>
        </authorList>
    </citation>
    <scope>NUCLEOTIDE SEQUENCE</scope>
    <source>
        <strain evidence="1">5753c</strain>
        <plasmid evidence="1">p5753cB</plasmid>
    </source>
</reference>
<dbReference type="AlphaFoldDB" id="D2JET6"/>
<protein>
    <submittedName>
        <fullName evidence="1">Uncharacterized protein</fullName>
    </submittedName>
</protein>
<accession>D2JET6</accession>
<sequence>MSTVIQLLQKKSVHLFSYKGYQELSSMVCIEKKKPIK</sequence>
<evidence type="ECO:0000313" key="1">
    <source>
        <dbReference type="EMBL" id="ADA62734.1"/>
    </source>
</evidence>
<geneLocation type="plasmid" evidence="1">
    <name>p5753cB</name>
</geneLocation>
<organism evidence="1">
    <name type="scientific">Enterococcus faecium</name>
    <name type="common">Streptococcus faecium</name>
    <dbReference type="NCBI Taxonomy" id="1352"/>
    <lineage>
        <taxon>Bacteria</taxon>
        <taxon>Bacillati</taxon>
        <taxon>Bacillota</taxon>
        <taxon>Bacilli</taxon>
        <taxon>Lactobacillales</taxon>
        <taxon>Enterococcaceae</taxon>
        <taxon>Enterococcus</taxon>
    </lineage>
</organism>